<gene>
    <name evidence="3" type="ORF">LF65_02509</name>
</gene>
<protein>
    <recommendedName>
        <fullName evidence="2">SHOCT domain-containing protein</fullName>
    </recommendedName>
</protein>
<dbReference type="Proteomes" id="UP000031866">
    <property type="component" value="Chromosome"/>
</dbReference>
<accession>A0A0B5QLI2</accession>
<evidence type="ECO:0000259" key="2">
    <source>
        <dbReference type="Pfam" id="PF09851"/>
    </source>
</evidence>
<keyword evidence="1" id="KW-0812">Transmembrane</keyword>
<feature type="transmembrane region" description="Helical" evidence="1">
    <location>
        <begin position="20"/>
        <end position="42"/>
    </location>
</feature>
<dbReference type="KEGG" id="cbei:LF65_02509"/>
<evidence type="ECO:0000313" key="4">
    <source>
        <dbReference type="Proteomes" id="UP000031866"/>
    </source>
</evidence>
<dbReference type="AlphaFoldDB" id="A0A0B5QLI2"/>
<dbReference type="EMBL" id="CP010086">
    <property type="protein sequence ID" value="AJG99091.1"/>
    <property type="molecule type" value="Genomic_DNA"/>
</dbReference>
<organism evidence="3 4">
    <name type="scientific">Clostridium beijerinckii</name>
    <name type="common">Clostridium MP</name>
    <dbReference type="NCBI Taxonomy" id="1520"/>
    <lineage>
        <taxon>Bacteria</taxon>
        <taxon>Bacillati</taxon>
        <taxon>Bacillota</taxon>
        <taxon>Clostridia</taxon>
        <taxon>Eubacteriales</taxon>
        <taxon>Clostridiaceae</taxon>
        <taxon>Clostridium</taxon>
    </lineage>
</organism>
<sequence length="84" mass="9205">MFCSGFGGYGGFGAASSIGYGGMFLAMGVRMLIFIALIVLAFKLFKNYNNKSNDAMKILNEKFAGGEITQEEYLKRKSVLSQKN</sequence>
<evidence type="ECO:0000313" key="3">
    <source>
        <dbReference type="EMBL" id="AJG99091.1"/>
    </source>
</evidence>
<proteinExistence type="predicted"/>
<dbReference type="RefSeq" id="WP_041896375.1">
    <property type="nucleotide sequence ID" value="NZ_CP010086.2"/>
</dbReference>
<dbReference type="Pfam" id="PF09851">
    <property type="entry name" value="SHOCT"/>
    <property type="match status" value="1"/>
</dbReference>
<dbReference type="OrthoDB" id="5461404at2"/>
<keyword evidence="1" id="KW-0472">Membrane</keyword>
<reference evidence="4" key="1">
    <citation type="submission" date="2014-12" db="EMBL/GenBank/DDBJ databases">
        <title>Genome sequence of Clostridium beijerinckii strain 59B.</title>
        <authorList>
            <person name="Little G.T."/>
            <person name="Minton N.P."/>
        </authorList>
    </citation>
    <scope>NUCLEOTIDE SEQUENCE [LARGE SCALE GENOMIC DNA]</scope>
    <source>
        <strain evidence="4">59B</strain>
    </source>
</reference>
<evidence type="ECO:0000256" key="1">
    <source>
        <dbReference type="SAM" id="Phobius"/>
    </source>
</evidence>
<dbReference type="InterPro" id="IPR018649">
    <property type="entry name" value="SHOCT"/>
</dbReference>
<feature type="domain" description="SHOCT" evidence="2">
    <location>
        <begin position="54"/>
        <end position="80"/>
    </location>
</feature>
<dbReference type="STRING" id="1520.LF65_02509"/>
<name>A0A0B5QLI2_CLOBE</name>
<keyword evidence="1" id="KW-1133">Transmembrane helix</keyword>